<comment type="caution">
    <text evidence="2">The sequence shown here is derived from an EMBL/GenBank/DDBJ whole genome shotgun (WGS) entry which is preliminary data.</text>
</comment>
<sequence length="98" mass="10507">MASQGHPRCHLWRFLNGPGKPTAVTRKKDPPLTADQIQEMVEELGDIAQRALAVDAENKGPLHETLASRAGMNMHVGPRPSGRGPHPRIATASVRGGT</sequence>
<feature type="region of interest" description="Disordered" evidence="1">
    <location>
        <begin position="1"/>
        <end position="28"/>
    </location>
</feature>
<keyword evidence="3" id="KW-1185">Reference proteome</keyword>
<dbReference type="EMBL" id="BMVU01000010">
    <property type="protein sequence ID" value="GGX71698.1"/>
    <property type="molecule type" value="Genomic_DNA"/>
</dbReference>
<name>A0A918KPI0_9ACTN</name>
<protein>
    <submittedName>
        <fullName evidence="2">Uncharacterized protein</fullName>
    </submittedName>
</protein>
<organism evidence="2 3">
    <name type="scientific">Streptomyces minutiscleroticus</name>
    <dbReference type="NCBI Taxonomy" id="68238"/>
    <lineage>
        <taxon>Bacteria</taxon>
        <taxon>Bacillati</taxon>
        <taxon>Actinomycetota</taxon>
        <taxon>Actinomycetes</taxon>
        <taxon>Kitasatosporales</taxon>
        <taxon>Streptomycetaceae</taxon>
        <taxon>Streptomyces</taxon>
    </lineage>
</organism>
<dbReference type="AlphaFoldDB" id="A0A918KPI0"/>
<proteinExistence type="predicted"/>
<reference evidence="2" key="1">
    <citation type="journal article" date="2014" name="Int. J. Syst. Evol. Microbiol.">
        <title>Complete genome sequence of Corynebacterium casei LMG S-19264T (=DSM 44701T), isolated from a smear-ripened cheese.</title>
        <authorList>
            <consortium name="US DOE Joint Genome Institute (JGI-PGF)"/>
            <person name="Walter F."/>
            <person name="Albersmeier A."/>
            <person name="Kalinowski J."/>
            <person name="Ruckert C."/>
        </authorList>
    </citation>
    <scope>NUCLEOTIDE SEQUENCE</scope>
    <source>
        <strain evidence="2">JCM 4790</strain>
    </source>
</reference>
<evidence type="ECO:0000313" key="3">
    <source>
        <dbReference type="Proteomes" id="UP000619244"/>
    </source>
</evidence>
<feature type="compositionally biased region" description="Low complexity" evidence="1">
    <location>
        <begin position="77"/>
        <end position="88"/>
    </location>
</feature>
<evidence type="ECO:0000256" key="1">
    <source>
        <dbReference type="SAM" id="MobiDB-lite"/>
    </source>
</evidence>
<evidence type="ECO:0000313" key="2">
    <source>
        <dbReference type="EMBL" id="GGX71698.1"/>
    </source>
</evidence>
<accession>A0A918KPI0</accession>
<dbReference type="Proteomes" id="UP000619244">
    <property type="component" value="Unassembled WGS sequence"/>
</dbReference>
<feature type="region of interest" description="Disordered" evidence="1">
    <location>
        <begin position="66"/>
        <end position="98"/>
    </location>
</feature>
<gene>
    <name evidence="2" type="ORF">GCM10010358_27500</name>
</gene>
<reference evidence="2" key="2">
    <citation type="submission" date="2020-09" db="EMBL/GenBank/DDBJ databases">
        <authorList>
            <person name="Sun Q."/>
            <person name="Ohkuma M."/>
        </authorList>
    </citation>
    <scope>NUCLEOTIDE SEQUENCE</scope>
    <source>
        <strain evidence="2">JCM 4790</strain>
    </source>
</reference>